<name>A0A1V3JLK3_9PAST</name>
<dbReference type="EMBL" id="MLHQ01000023">
    <property type="protein sequence ID" value="OOF57544.1"/>
    <property type="molecule type" value="Genomic_DNA"/>
</dbReference>
<keyword evidence="4" id="KW-0677">Repeat</keyword>
<proteinExistence type="predicted"/>
<dbReference type="InterPro" id="IPR024569">
    <property type="entry name" value="LutB_C"/>
</dbReference>
<dbReference type="Pfam" id="PF02589">
    <property type="entry name" value="LUD_dom"/>
    <property type="match status" value="1"/>
</dbReference>
<keyword evidence="10" id="KW-1185">Reference proteome</keyword>
<dbReference type="SUPFAM" id="SSF46548">
    <property type="entry name" value="alpha-helical ferredoxin"/>
    <property type="match status" value="1"/>
</dbReference>
<evidence type="ECO:0000256" key="7">
    <source>
        <dbReference type="ARBA" id="ARBA00023014"/>
    </source>
</evidence>
<evidence type="ECO:0000259" key="8">
    <source>
        <dbReference type="PROSITE" id="PS51379"/>
    </source>
</evidence>
<dbReference type="InterPro" id="IPR009051">
    <property type="entry name" value="Helical_ferredxn"/>
</dbReference>
<evidence type="ECO:0000256" key="5">
    <source>
        <dbReference type="ARBA" id="ARBA00022982"/>
    </source>
</evidence>
<evidence type="ECO:0000313" key="10">
    <source>
        <dbReference type="Proteomes" id="UP000188602"/>
    </source>
</evidence>
<gene>
    <name evidence="9" type="ORF">BKL49_08650</name>
</gene>
<accession>A0A1V3JLK3</accession>
<dbReference type="PANTHER" id="PTHR47153">
    <property type="entry name" value="LACTATE UTILIZATION PROTEIN B"/>
    <property type="match status" value="1"/>
</dbReference>
<evidence type="ECO:0000256" key="6">
    <source>
        <dbReference type="ARBA" id="ARBA00023004"/>
    </source>
</evidence>
<keyword evidence="6" id="KW-0408">Iron</keyword>
<dbReference type="AlphaFoldDB" id="A0A1V3JLK3"/>
<dbReference type="Gene3D" id="1.10.1060.10">
    <property type="entry name" value="Alpha-helical ferredoxin"/>
    <property type="match status" value="1"/>
</dbReference>
<dbReference type="InterPro" id="IPR024185">
    <property type="entry name" value="FTHF_cligase-like_sf"/>
</dbReference>
<dbReference type="SUPFAM" id="SSF100950">
    <property type="entry name" value="NagB/RpiA/CoA transferase-like"/>
    <property type="match status" value="1"/>
</dbReference>
<reference evidence="9 10" key="1">
    <citation type="submission" date="2016-10" db="EMBL/GenBank/DDBJ databases">
        <title>Rodentibacter gen. nov. and new species.</title>
        <authorList>
            <person name="Christensen H."/>
        </authorList>
    </citation>
    <scope>NUCLEOTIDE SEQUENCE [LARGE SCALE GENOMIC DNA]</scope>
    <source>
        <strain evidence="9 10">Ac151</strain>
    </source>
</reference>
<evidence type="ECO:0000256" key="1">
    <source>
        <dbReference type="ARBA" id="ARBA00022448"/>
    </source>
</evidence>
<evidence type="ECO:0000256" key="3">
    <source>
        <dbReference type="ARBA" id="ARBA00022723"/>
    </source>
</evidence>
<evidence type="ECO:0000256" key="4">
    <source>
        <dbReference type="ARBA" id="ARBA00022737"/>
    </source>
</evidence>
<dbReference type="PROSITE" id="PS51379">
    <property type="entry name" value="4FE4S_FER_2"/>
    <property type="match status" value="1"/>
</dbReference>
<dbReference type="GO" id="GO:0046872">
    <property type="term" value="F:metal ion binding"/>
    <property type="evidence" value="ECO:0007669"/>
    <property type="project" value="UniProtKB-KW"/>
</dbReference>
<dbReference type="Pfam" id="PF11870">
    <property type="entry name" value="LutB_C"/>
    <property type="match status" value="1"/>
</dbReference>
<evidence type="ECO:0000256" key="2">
    <source>
        <dbReference type="ARBA" id="ARBA00022485"/>
    </source>
</evidence>
<dbReference type="InterPro" id="IPR003741">
    <property type="entry name" value="LUD_dom"/>
</dbReference>
<comment type="caution">
    <text evidence="9">The sequence shown here is derived from an EMBL/GenBank/DDBJ whole genome shotgun (WGS) entry which is preliminary data.</text>
</comment>
<dbReference type="Pfam" id="PF13183">
    <property type="entry name" value="Fer4_8"/>
    <property type="match status" value="1"/>
</dbReference>
<keyword evidence="5" id="KW-0249">Electron transport</keyword>
<keyword evidence="3" id="KW-0479">Metal-binding</keyword>
<dbReference type="STRING" id="1907939.BKL49_08650"/>
<keyword evidence="1" id="KW-0813">Transport</keyword>
<dbReference type="PANTHER" id="PTHR47153:SF2">
    <property type="entry name" value="LACTATE UTILIZATION PROTEIN B"/>
    <property type="match status" value="1"/>
</dbReference>
<organism evidence="9 10">
    <name type="scientific">Rodentibacter myodis</name>
    <dbReference type="NCBI Taxonomy" id="1907939"/>
    <lineage>
        <taxon>Bacteria</taxon>
        <taxon>Pseudomonadati</taxon>
        <taxon>Pseudomonadota</taxon>
        <taxon>Gammaproteobacteria</taxon>
        <taxon>Pasteurellales</taxon>
        <taxon>Pasteurellaceae</taxon>
        <taxon>Rodentibacter</taxon>
    </lineage>
</organism>
<dbReference type="RefSeq" id="WP_077424586.1">
    <property type="nucleotide sequence ID" value="NZ_MLHQ01000023.1"/>
</dbReference>
<keyword evidence="7" id="KW-0411">Iron-sulfur</keyword>
<dbReference type="GO" id="GO:0006089">
    <property type="term" value="P:lactate metabolic process"/>
    <property type="evidence" value="ECO:0007669"/>
    <property type="project" value="InterPro"/>
</dbReference>
<protein>
    <submittedName>
        <fullName evidence="9">Iron-sulfur cluster-binding protein</fullName>
    </submittedName>
</protein>
<feature type="domain" description="4Fe-4S ferredoxin-type" evidence="8">
    <location>
        <begin position="302"/>
        <end position="333"/>
    </location>
</feature>
<dbReference type="OrthoDB" id="5289041at2"/>
<sequence>MSLKTSQLAFKDRVNHEVNNEIMRKAVVKAQETIGANRQKMVDELGHWEEWRDLSKQIRNHVLANLDAYLYQLSENVQKNGGKVYFAETAEEAREYIRQVALEKNAKKIVKSKSMVTEEIGLNETLEKEGMQVIETDLGEYLLQISGDKPSHIVVPAIHKDRHQIRKDLAEKLGYQGEETPEDMTRFVREKIRQDFLEADIGISGCNFAVAETGSVCLVTNEGNLRLATTLPKTHIAVMGMERLAPTFQEVDVLITMLARSAVGAKLTGYNTWLTGPRLEGETDGPEEFHLVIVDNGRSDILASEFQEVLRCIRCGACLNTCPAYRQIGGHGYGSIYPGPIGAVISPLLGGYDEFKELPYACSLCNACNSVCPVRIPLAQLISKHREKMVELGKTPTMEQLSIFGFTFANSHPTLWKVGVNMGAKFAGKLIKNGKPAFSVGALAEWTKARDIPQPEGESFRQWFNNRGKN</sequence>
<dbReference type="InterPro" id="IPR017896">
    <property type="entry name" value="4Fe4S_Fe-S-bd"/>
</dbReference>
<dbReference type="Proteomes" id="UP000188602">
    <property type="component" value="Unassembled WGS sequence"/>
</dbReference>
<dbReference type="InterPro" id="IPR004452">
    <property type="entry name" value="LutB/LldF"/>
</dbReference>
<keyword evidence="2" id="KW-0004">4Fe-4S</keyword>
<dbReference type="InterPro" id="IPR017900">
    <property type="entry name" value="4Fe4S_Fe_S_CS"/>
</dbReference>
<dbReference type="NCBIfam" id="TIGR00273">
    <property type="entry name" value="LutB/LldF family L-lactate oxidation iron-sulfur protein"/>
    <property type="match status" value="1"/>
</dbReference>
<dbReference type="GO" id="GO:0051539">
    <property type="term" value="F:4 iron, 4 sulfur cluster binding"/>
    <property type="evidence" value="ECO:0007669"/>
    <property type="project" value="UniProtKB-KW"/>
</dbReference>
<dbReference type="Gene3D" id="3.40.50.10420">
    <property type="entry name" value="NagB/RpiA/CoA transferase-like"/>
    <property type="match status" value="1"/>
</dbReference>
<dbReference type="InterPro" id="IPR037171">
    <property type="entry name" value="NagB/RpiA_transferase-like"/>
</dbReference>
<evidence type="ECO:0000313" key="9">
    <source>
        <dbReference type="EMBL" id="OOF57544.1"/>
    </source>
</evidence>
<dbReference type="PROSITE" id="PS00198">
    <property type="entry name" value="4FE4S_FER_1"/>
    <property type="match status" value="2"/>
</dbReference>